<protein>
    <submittedName>
        <fullName evidence="2">Uncharacterized protein</fullName>
    </submittedName>
</protein>
<reference evidence="2 3" key="1">
    <citation type="submission" date="2021-07" db="EMBL/GenBank/DDBJ databases">
        <title>The Aristolochia fimbriata genome: insights into angiosperm evolution, floral development and chemical biosynthesis.</title>
        <authorList>
            <person name="Jiao Y."/>
        </authorList>
    </citation>
    <scope>NUCLEOTIDE SEQUENCE [LARGE SCALE GENOMIC DNA]</scope>
    <source>
        <strain evidence="2">IBCAS-2021</strain>
        <tissue evidence="2">Leaf</tissue>
    </source>
</reference>
<organism evidence="2 3">
    <name type="scientific">Aristolochia fimbriata</name>
    <name type="common">White veined hardy Dutchman's pipe vine</name>
    <dbReference type="NCBI Taxonomy" id="158543"/>
    <lineage>
        <taxon>Eukaryota</taxon>
        <taxon>Viridiplantae</taxon>
        <taxon>Streptophyta</taxon>
        <taxon>Embryophyta</taxon>
        <taxon>Tracheophyta</taxon>
        <taxon>Spermatophyta</taxon>
        <taxon>Magnoliopsida</taxon>
        <taxon>Magnoliidae</taxon>
        <taxon>Piperales</taxon>
        <taxon>Aristolochiaceae</taxon>
        <taxon>Aristolochia</taxon>
    </lineage>
</organism>
<dbReference type="Proteomes" id="UP000825729">
    <property type="component" value="Unassembled WGS sequence"/>
</dbReference>
<proteinExistence type="predicted"/>
<keyword evidence="3" id="KW-1185">Reference proteome</keyword>
<evidence type="ECO:0000256" key="1">
    <source>
        <dbReference type="SAM" id="MobiDB-lite"/>
    </source>
</evidence>
<feature type="region of interest" description="Disordered" evidence="1">
    <location>
        <begin position="1"/>
        <end position="56"/>
    </location>
</feature>
<name>A0AAV7EA91_ARIFI</name>
<evidence type="ECO:0000313" key="2">
    <source>
        <dbReference type="EMBL" id="KAG9445341.1"/>
    </source>
</evidence>
<sequence>MYGKTRKRRELRKTTRRSDFRKRKSTADLQKESGKKHKKKKREGEKRVMRASTTARTASNLGKWQQLASVSVFSPRKTPRERT</sequence>
<dbReference type="AlphaFoldDB" id="A0AAV7EA91"/>
<dbReference type="EMBL" id="JAINDJ010000006">
    <property type="protein sequence ID" value="KAG9445341.1"/>
    <property type="molecule type" value="Genomic_DNA"/>
</dbReference>
<accession>A0AAV7EA91</accession>
<evidence type="ECO:0000313" key="3">
    <source>
        <dbReference type="Proteomes" id="UP000825729"/>
    </source>
</evidence>
<gene>
    <name evidence="2" type="ORF">H6P81_016681</name>
</gene>
<feature type="compositionally biased region" description="Basic residues" evidence="1">
    <location>
        <begin position="1"/>
        <end position="11"/>
    </location>
</feature>
<comment type="caution">
    <text evidence="2">The sequence shown here is derived from an EMBL/GenBank/DDBJ whole genome shotgun (WGS) entry which is preliminary data.</text>
</comment>